<dbReference type="EMBL" id="CAXHTB010000016">
    <property type="protein sequence ID" value="CAL0322824.1"/>
    <property type="molecule type" value="Genomic_DNA"/>
</dbReference>
<comment type="caution">
    <text evidence="1">The sequence shown here is derived from an EMBL/GenBank/DDBJ whole genome shotgun (WGS) entry which is preliminary data.</text>
</comment>
<sequence length="115" mass="13109">MGNTRQYFVIESRVSHTRDMIVVYRNAYTHKSRGWGTLLPLENLDGVHNTLMVIIRDIVSDFSDEDEIELCGDEQEDVEIDSNEPDGNITYANSSCFFAILILKLVVIIDQGQQL</sequence>
<organism evidence="1 2">
    <name type="scientific">Lupinus luteus</name>
    <name type="common">European yellow lupine</name>
    <dbReference type="NCBI Taxonomy" id="3873"/>
    <lineage>
        <taxon>Eukaryota</taxon>
        <taxon>Viridiplantae</taxon>
        <taxon>Streptophyta</taxon>
        <taxon>Embryophyta</taxon>
        <taxon>Tracheophyta</taxon>
        <taxon>Spermatophyta</taxon>
        <taxon>Magnoliopsida</taxon>
        <taxon>eudicotyledons</taxon>
        <taxon>Gunneridae</taxon>
        <taxon>Pentapetalae</taxon>
        <taxon>rosids</taxon>
        <taxon>fabids</taxon>
        <taxon>Fabales</taxon>
        <taxon>Fabaceae</taxon>
        <taxon>Papilionoideae</taxon>
        <taxon>50 kb inversion clade</taxon>
        <taxon>genistoids sensu lato</taxon>
        <taxon>core genistoids</taxon>
        <taxon>Genisteae</taxon>
        <taxon>Lupinus</taxon>
    </lineage>
</organism>
<keyword evidence="2" id="KW-1185">Reference proteome</keyword>
<gene>
    <name evidence="1" type="ORF">LLUT_LOCUS23884</name>
</gene>
<protein>
    <submittedName>
        <fullName evidence="1">Uncharacterized protein</fullName>
    </submittedName>
</protein>
<evidence type="ECO:0000313" key="1">
    <source>
        <dbReference type="EMBL" id="CAL0322824.1"/>
    </source>
</evidence>
<dbReference type="Proteomes" id="UP001497480">
    <property type="component" value="Unassembled WGS sequence"/>
</dbReference>
<name>A0AAV1XP25_LUPLU</name>
<dbReference type="AlphaFoldDB" id="A0AAV1XP25"/>
<proteinExistence type="predicted"/>
<evidence type="ECO:0000313" key="2">
    <source>
        <dbReference type="Proteomes" id="UP001497480"/>
    </source>
</evidence>
<accession>A0AAV1XP25</accession>
<reference evidence="1 2" key="1">
    <citation type="submission" date="2024-03" db="EMBL/GenBank/DDBJ databases">
        <authorList>
            <person name="Martinez-Hernandez J."/>
        </authorList>
    </citation>
    <scope>NUCLEOTIDE SEQUENCE [LARGE SCALE GENOMIC DNA]</scope>
</reference>